<comment type="caution">
    <text evidence="1">The sequence shown here is derived from an EMBL/GenBank/DDBJ whole genome shotgun (WGS) entry which is preliminary data.</text>
</comment>
<proteinExistence type="predicted"/>
<gene>
    <name evidence="1" type="ORF">KI688_005939</name>
</gene>
<protein>
    <submittedName>
        <fullName evidence="1">Uncharacterized protein</fullName>
    </submittedName>
</protein>
<evidence type="ECO:0000313" key="2">
    <source>
        <dbReference type="Proteomes" id="UP000707451"/>
    </source>
</evidence>
<reference evidence="1" key="1">
    <citation type="submission" date="2021-06" db="EMBL/GenBank/DDBJ databases">
        <title>Genome Sequence of Mortierella hyaline Strain SCG-10, a Cold-Adapted, Nitrate-Reducing Fungus Isolated from Soil in Minnesota, USA.</title>
        <authorList>
            <person name="Aldossari N."/>
        </authorList>
    </citation>
    <scope>NUCLEOTIDE SEQUENCE</scope>
    <source>
        <strain evidence="1">SCG-10</strain>
    </source>
</reference>
<dbReference type="EMBL" id="JAHRHY010000002">
    <property type="protein sequence ID" value="KAG9071724.1"/>
    <property type="molecule type" value="Genomic_DNA"/>
</dbReference>
<evidence type="ECO:0000313" key="1">
    <source>
        <dbReference type="EMBL" id="KAG9071724.1"/>
    </source>
</evidence>
<organism evidence="1 2">
    <name type="scientific">Linnemannia hyalina</name>
    <dbReference type="NCBI Taxonomy" id="64524"/>
    <lineage>
        <taxon>Eukaryota</taxon>
        <taxon>Fungi</taxon>
        <taxon>Fungi incertae sedis</taxon>
        <taxon>Mucoromycota</taxon>
        <taxon>Mortierellomycotina</taxon>
        <taxon>Mortierellomycetes</taxon>
        <taxon>Mortierellales</taxon>
        <taxon>Mortierellaceae</taxon>
        <taxon>Linnemannia</taxon>
    </lineage>
</organism>
<name>A0A9P8BWM3_9FUNG</name>
<sequence length="131" mass="15280">MQDISALRYVTSRPILQQYLQERFGEDLDIADDLHKVGKKYGSYRNNVEKEEAMTLLANYSFNDRPIYFLEVEMDENSIKDITVTKYKRPDECTAITLVAGAHKGMYPYIYDDDVLQFEDMGIVEYDVDLV</sequence>
<accession>A0A9P8BWM3</accession>
<dbReference type="Proteomes" id="UP000707451">
    <property type="component" value="Unassembled WGS sequence"/>
</dbReference>
<dbReference type="OrthoDB" id="2429961at2759"/>
<dbReference type="AlphaFoldDB" id="A0A9P8BWM3"/>
<keyword evidence="2" id="KW-1185">Reference proteome</keyword>